<feature type="compositionally biased region" description="Low complexity" evidence="1">
    <location>
        <begin position="1"/>
        <end position="12"/>
    </location>
</feature>
<feature type="region of interest" description="Disordered" evidence="1">
    <location>
        <begin position="229"/>
        <end position="290"/>
    </location>
</feature>
<name>A0AAD2G3P3_9STRA</name>
<feature type="compositionally biased region" description="Low complexity" evidence="1">
    <location>
        <begin position="630"/>
        <end position="639"/>
    </location>
</feature>
<evidence type="ECO:0000313" key="2">
    <source>
        <dbReference type="EMBL" id="CAJ1961691.1"/>
    </source>
</evidence>
<feature type="compositionally biased region" description="Low complexity" evidence="1">
    <location>
        <begin position="253"/>
        <end position="267"/>
    </location>
</feature>
<keyword evidence="3" id="KW-1185">Reference proteome</keyword>
<feature type="region of interest" description="Disordered" evidence="1">
    <location>
        <begin position="387"/>
        <end position="416"/>
    </location>
</feature>
<comment type="caution">
    <text evidence="2">The sequence shown here is derived from an EMBL/GenBank/DDBJ whole genome shotgun (WGS) entry which is preliminary data.</text>
</comment>
<feature type="compositionally biased region" description="Basic and acidic residues" evidence="1">
    <location>
        <begin position="1327"/>
        <end position="1337"/>
    </location>
</feature>
<feature type="region of interest" description="Disordered" evidence="1">
    <location>
        <begin position="1327"/>
        <end position="1355"/>
    </location>
</feature>
<feature type="region of interest" description="Disordered" evidence="1">
    <location>
        <begin position="542"/>
        <end position="599"/>
    </location>
</feature>
<feature type="region of interest" description="Disordered" evidence="1">
    <location>
        <begin position="1630"/>
        <end position="1667"/>
    </location>
</feature>
<feature type="region of interest" description="Disordered" evidence="1">
    <location>
        <begin position="172"/>
        <end position="203"/>
    </location>
</feature>
<feature type="compositionally biased region" description="Low complexity" evidence="1">
    <location>
        <begin position="1192"/>
        <end position="1206"/>
    </location>
</feature>
<feature type="compositionally biased region" description="Basic and acidic residues" evidence="1">
    <location>
        <begin position="473"/>
        <end position="484"/>
    </location>
</feature>
<protein>
    <submittedName>
        <fullName evidence="2">Uncharacterized protein</fullName>
    </submittedName>
</protein>
<feature type="compositionally biased region" description="Low complexity" evidence="1">
    <location>
        <begin position="315"/>
        <end position="325"/>
    </location>
</feature>
<feature type="region of interest" description="Disordered" evidence="1">
    <location>
        <begin position="1103"/>
        <end position="1135"/>
    </location>
</feature>
<feature type="region of interest" description="Disordered" evidence="1">
    <location>
        <begin position="1013"/>
        <end position="1042"/>
    </location>
</feature>
<dbReference type="Proteomes" id="UP001295423">
    <property type="component" value="Unassembled WGS sequence"/>
</dbReference>
<feature type="compositionally biased region" description="Basic and acidic residues" evidence="1">
    <location>
        <begin position="1644"/>
        <end position="1654"/>
    </location>
</feature>
<feature type="region of interest" description="Disordered" evidence="1">
    <location>
        <begin position="790"/>
        <end position="829"/>
    </location>
</feature>
<sequence length="1811" mass="197502">MDADSSVDSSGASEERKEEVNRDVTLGEHLRHLNQPSMITEEDEDSLGSTDLFDAPKSGLAKSKPLLAAAIKAREQADQLEREQQTKPGKLVNESQSKEPSRKWSIEETVYGFHLRDLNQPVVITEEDEDSLGSTDLFDAPKSVLAKSKPLLAAAIKAREQADQLELEEQTNRNATLGEHLHGMNQPSTIAEEDEDSLGSMDLFDAPKSGLANSKPLLAAAIKAREQADNFERAEPAKPMTTVEEDQESILESDSSSSSDSTPTTSDSPEKDAQAAAGADVFEDANLSPSTETTQLLPFIQLELANVPQSAYLMDADSSVDSSGASEERKEEVNRDVTLGEHLRHLNQPSMNTEEDEDSLGSTDLFDAPKSGLAKSKPLLAAAIKAREQADQLEREQQTKPGKLVNESQSKEPSRKWSIEETVYGFHLRDLNQPVVITEEDEDSLGSMDLFDAPKSGLAKSKPLLAAAIKAREQADQKELEEQTNRNATLGEHLHGMNQPSTIAEEDEDSLGSMDLFDAPKSGLANSKPLLAAAIKAREQADNFERAEPAKPMTIVEEDQESILESDSSSRSDPTSTTPNSPEKDAQAAAGADLFEDANLSPSAETTKLFPFIQLELAKVPQSAYLMDADSSVDSSGASGERKEEVNRDVTLGEHLRHLNQPSMITEEDEDSLGSTDLFDAPKSGLAKSKPLLAAAIKAREQADQLEREQQTKPGKLVNESQSKEPSRKWSIEETVYGFHLRDLNQPVVITEEDEDSLGSMDLFDAPKSGLAKSKPLLAAAIKAREQADQLELEEQTNRNATLGEHLHGMNQPSTIAEEDEDSLGSMDLFDAPKSGLANSKPLLAAAIKAREQADNFERAEPAKPMTIVEEDQESILESDSSSSSDPTSTTPNSPEKDAQAAAGADVFEDANLSPSAETTQLLPLIQLELANVPQSAYLMDADSSVDSSGASGERKEEVNRDVTLGEHLRHLNQPSMITEEDEDSLGSTDLFDAPKSGLAKSKPLLAAAIKAREQADQLEREQQTKPGKLVNESQSKEPSRKWSIEETVYGFHLRDLNQPVVITEEDEDSLGSMDLFDAPKSGLAKSKPLLAAAIKAREQADQLELEEQTNRNATLGEHLHGMNQPSTIAEEDEDSLGSMDLFDAPKSGLANSKPLLAAAIKAREQADNFERAEPAKPMTIVEEDQESILESDSSSSSDSTSTTSDSPEKDAQAAAGADLFEDANLSPSAETTQLLPFIQLELANVPQSAYLMDADSSVDSSGASGERKEEVNRDVTLGEHLRHLNQPSMITEEDEDSLGSTDLFDAPKSGLAKSKPLLAAAIKAREQADQLEREQQTKPGKLVNESQSKEPSRKWSIEETVYGFHLRDLNQPVVITEEDEDSLGSMDLFDAPKSGLAKSKPLLAAAIKAREQADQLELEEQTNRNATLGEHLHGMNQPSTIAEEDEDSLGSMDLFDAPKSGLAKSKPLLAAAIKARKQSDQLELEEQTKRNVTLRDHLHGMNQPFTIAEKDEDSLGSADLSDSLKSGLAMSKPLLAVAVKDREQADQLELEGETQPTGNFGVHLDRFNQPTTVVEDEEESLGSNVLFDPPKSALTNSKPLLAAAIKAREQLDDQPGEIQIKIVSIDEQKSSDSAKKITNPIEGEGKDLSESSLEKNTSGNSGLDSAEYLSTVVNTVPNGRNDGSSLDDSSLSTGELDELEYLFQVMEEGDEYDKKRLYDLDLIAKSEAGMELDQDEKMDLAIIMQNRRKERAYRNEFRVLLDKKEKGKEVDESRLLFLELFARRHLGESLSEDELGYLMAVEEEAMLLEN</sequence>
<feature type="region of interest" description="Disordered" evidence="1">
    <location>
        <begin position="315"/>
        <end position="367"/>
    </location>
</feature>
<feature type="compositionally biased region" description="Polar residues" evidence="1">
    <location>
        <begin position="1655"/>
        <end position="1664"/>
    </location>
</feature>
<feature type="compositionally biased region" description="Basic and acidic residues" evidence="1">
    <location>
        <begin position="326"/>
        <end position="344"/>
    </location>
</feature>
<feature type="compositionally biased region" description="Basic and acidic residues" evidence="1">
    <location>
        <begin position="700"/>
        <end position="711"/>
    </location>
</feature>
<evidence type="ECO:0000313" key="3">
    <source>
        <dbReference type="Proteomes" id="UP001295423"/>
    </source>
</evidence>
<feature type="region of interest" description="Disordered" evidence="1">
    <location>
        <begin position="630"/>
        <end position="678"/>
    </location>
</feature>
<gene>
    <name evidence="2" type="ORF">CYCCA115_LOCUS19323</name>
</gene>
<feature type="compositionally biased region" description="Basic and acidic residues" evidence="1">
    <location>
        <begin position="387"/>
        <end position="398"/>
    </location>
</feature>
<feature type="compositionally biased region" description="Basic and acidic residues" evidence="1">
    <location>
        <begin position="640"/>
        <end position="657"/>
    </location>
</feature>
<feature type="region of interest" description="Disordered" evidence="1">
    <location>
        <begin position="473"/>
        <end position="519"/>
    </location>
</feature>
<feature type="region of interest" description="Disordered" evidence="1">
    <location>
        <begin position="1"/>
        <end position="58"/>
    </location>
</feature>
<evidence type="ECO:0000256" key="1">
    <source>
        <dbReference type="SAM" id="MobiDB-lite"/>
    </source>
</evidence>
<feature type="compositionally biased region" description="Basic and acidic residues" evidence="1">
    <location>
        <begin position="13"/>
        <end position="31"/>
    </location>
</feature>
<feature type="region of interest" description="Disordered" evidence="1">
    <location>
        <begin position="856"/>
        <end position="913"/>
    </location>
</feature>
<organism evidence="2 3">
    <name type="scientific">Cylindrotheca closterium</name>
    <dbReference type="NCBI Taxonomy" id="2856"/>
    <lineage>
        <taxon>Eukaryota</taxon>
        <taxon>Sar</taxon>
        <taxon>Stramenopiles</taxon>
        <taxon>Ochrophyta</taxon>
        <taxon>Bacillariophyta</taxon>
        <taxon>Bacillariophyceae</taxon>
        <taxon>Bacillariophycidae</taxon>
        <taxon>Bacillariales</taxon>
        <taxon>Bacillariaceae</taxon>
        <taxon>Cylindrotheca</taxon>
    </lineage>
</organism>
<dbReference type="EMBL" id="CAKOGP040002091">
    <property type="protein sequence ID" value="CAJ1961691.1"/>
    <property type="molecule type" value="Genomic_DNA"/>
</dbReference>
<feature type="region of interest" description="Disordered" evidence="1">
    <location>
        <begin position="1169"/>
        <end position="1226"/>
    </location>
</feature>
<reference evidence="2" key="1">
    <citation type="submission" date="2023-08" db="EMBL/GenBank/DDBJ databases">
        <authorList>
            <person name="Audoor S."/>
            <person name="Bilcke G."/>
        </authorList>
    </citation>
    <scope>NUCLEOTIDE SEQUENCE</scope>
</reference>
<feature type="region of interest" description="Disordered" evidence="1">
    <location>
        <begin position="74"/>
        <end position="103"/>
    </location>
</feature>
<feature type="region of interest" description="Disordered" evidence="1">
    <location>
        <begin position="700"/>
        <end position="729"/>
    </location>
</feature>
<feature type="compositionally biased region" description="Basic and acidic residues" evidence="1">
    <location>
        <begin position="953"/>
        <end position="970"/>
    </location>
</feature>
<feature type="compositionally biased region" description="Basic and acidic residues" evidence="1">
    <location>
        <begin position="74"/>
        <end position="85"/>
    </location>
</feature>
<feature type="compositionally biased region" description="Low complexity" evidence="1">
    <location>
        <begin position="565"/>
        <end position="581"/>
    </location>
</feature>
<feature type="region of interest" description="Disordered" evidence="1">
    <location>
        <begin position="943"/>
        <end position="991"/>
    </location>
</feature>
<feature type="compositionally biased region" description="Basic and acidic residues" evidence="1">
    <location>
        <begin position="1013"/>
        <end position="1024"/>
    </location>
</feature>
<feature type="compositionally biased region" description="Low complexity" evidence="1">
    <location>
        <begin position="943"/>
        <end position="952"/>
    </location>
</feature>
<feature type="compositionally biased region" description="Low complexity" evidence="1">
    <location>
        <begin position="878"/>
        <end position="894"/>
    </location>
</feature>
<accession>A0AAD2G3P3</accession>
<proteinExistence type="predicted"/>